<dbReference type="EMBL" id="JARYMX010000003">
    <property type="protein sequence ID" value="KAJ9555910.1"/>
    <property type="molecule type" value="Genomic_DNA"/>
</dbReference>
<evidence type="ECO:0000256" key="3">
    <source>
        <dbReference type="ARBA" id="ARBA00022777"/>
    </source>
</evidence>
<dbReference type="PROSITE" id="PS00108">
    <property type="entry name" value="PROTEIN_KINASE_ST"/>
    <property type="match status" value="1"/>
</dbReference>
<evidence type="ECO:0000313" key="8">
    <source>
        <dbReference type="Proteomes" id="UP001172457"/>
    </source>
</evidence>
<protein>
    <recommendedName>
        <fullName evidence="6">Protein kinase domain-containing protein</fullName>
    </recommendedName>
</protein>
<dbReference type="Pfam" id="PF00069">
    <property type="entry name" value="Pkinase"/>
    <property type="match status" value="1"/>
</dbReference>
<organism evidence="7 8">
    <name type="scientific">Centaurea solstitialis</name>
    <name type="common">yellow star-thistle</name>
    <dbReference type="NCBI Taxonomy" id="347529"/>
    <lineage>
        <taxon>Eukaryota</taxon>
        <taxon>Viridiplantae</taxon>
        <taxon>Streptophyta</taxon>
        <taxon>Embryophyta</taxon>
        <taxon>Tracheophyta</taxon>
        <taxon>Spermatophyta</taxon>
        <taxon>Magnoliopsida</taxon>
        <taxon>eudicotyledons</taxon>
        <taxon>Gunneridae</taxon>
        <taxon>Pentapetalae</taxon>
        <taxon>asterids</taxon>
        <taxon>campanulids</taxon>
        <taxon>Asterales</taxon>
        <taxon>Asteraceae</taxon>
        <taxon>Carduoideae</taxon>
        <taxon>Cardueae</taxon>
        <taxon>Centaureinae</taxon>
        <taxon>Centaurea</taxon>
    </lineage>
</organism>
<evidence type="ECO:0000259" key="6">
    <source>
        <dbReference type="PROSITE" id="PS50011"/>
    </source>
</evidence>
<evidence type="ECO:0000256" key="2">
    <source>
        <dbReference type="ARBA" id="ARBA00022741"/>
    </source>
</evidence>
<dbReference type="Gene3D" id="3.30.200.20">
    <property type="entry name" value="Phosphorylase Kinase, domain 1"/>
    <property type="match status" value="1"/>
</dbReference>
<dbReference type="SUPFAM" id="SSF56112">
    <property type="entry name" value="Protein kinase-like (PK-like)"/>
    <property type="match status" value="1"/>
</dbReference>
<dbReference type="PROSITE" id="PS00107">
    <property type="entry name" value="PROTEIN_KINASE_ATP"/>
    <property type="match status" value="1"/>
</dbReference>
<dbReference type="PROSITE" id="PS50011">
    <property type="entry name" value="PROTEIN_KINASE_DOM"/>
    <property type="match status" value="1"/>
</dbReference>
<dbReference type="Proteomes" id="UP001172457">
    <property type="component" value="Chromosome 3"/>
</dbReference>
<dbReference type="SMART" id="SM00220">
    <property type="entry name" value="S_TKc"/>
    <property type="match status" value="1"/>
</dbReference>
<dbReference type="GO" id="GO:0009506">
    <property type="term" value="C:plasmodesma"/>
    <property type="evidence" value="ECO:0007669"/>
    <property type="project" value="TreeGrafter"/>
</dbReference>
<keyword evidence="8" id="KW-1185">Reference proteome</keyword>
<keyword evidence="1" id="KW-0808">Transferase</keyword>
<keyword evidence="4 5" id="KW-0067">ATP-binding</keyword>
<dbReference type="PANTHER" id="PTHR27003:SF471">
    <property type="entry name" value="VASCULAR ENDOTHELIAL GROWTH FACTOR RECEPTOR 2 (VEGFR2)-RELATED"/>
    <property type="match status" value="1"/>
</dbReference>
<evidence type="ECO:0000256" key="4">
    <source>
        <dbReference type="ARBA" id="ARBA00022840"/>
    </source>
</evidence>
<dbReference type="Gene3D" id="1.10.510.10">
    <property type="entry name" value="Transferase(Phosphotransferase) domain 1"/>
    <property type="match status" value="1"/>
</dbReference>
<dbReference type="InterPro" id="IPR011009">
    <property type="entry name" value="Kinase-like_dom_sf"/>
</dbReference>
<dbReference type="PANTHER" id="PTHR27003">
    <property type="entry name" value="OS07G0166700 PROTEIN"/>
    <property type="match status" value="1"/>
</dbReference>
<evidence type="ECO:0000313" key="7">
    <source>
        <dbReference type="EMBL" id="KAJ9555910.1"/>
    </source>
</evidence>
<proteinExistence type="predicted"/>
<reference evidence="7" key="1">
    <citation type="submission" date="2023-03" db="EMBL/GenBank/DDBJ databases">
        <title>Chromosome-scale reference genome and RAD-based genetic map of yellow starthistle (Centaurea solstitialis) reveal putative structural variation and QTLs associated with invader traits.</title>
        <authorList>
            <person name="Reatini B."/>
            <person name="Cang F.A."/>
            <person name="Jiang Q."/>
            <person name="Mckibben M.T.W."/>
            <person name="Barker M.S."/>
            <person name="Rieseberg L.H."/>
            <person name="Dlugosch K.M."/>
        </authorList>
    </citation>
    <scope>NUCLEOTIDE SEQUENCE</scope>
    <source>
        <strain evidence="7">CAN-66</strain>
        <tissue evidence="7">Leaf</tissue>
    </source>
</reference>
<sequence length="832" mass="97360">MCHDSQENNKDNFKISLGDIKLATQNFSDNNCIGAGGFGKAYKGQVPHGNGHKFIVAKRLDRSIGQGEHEFLRELEILFEYKHENVIGLAIYCDEMDEKVIVYEYATRGSLDGYINDEGLTWLKRLEICVDVARGLDFLHGNSSVVEQDVVLHKDIKSGNILLNGDWKAKISDFGLSIICPMYQEMDYIIETAEGTLGYIDPLYLNKGVLTKESDIYSFGLVLFEILCGRFAFKQHEDDTYLSVWVKDKMDKGRAEEIVFEGIKEQIVPESLTTYCKIAYQCLHDEREKRPTTSEVMQQLQKALEFQEDYEVWEPKLPTDYKQIIQMSKSPEIYSNKMKKDIYDMFSKGILVQEGKVWFSLSNNGGRNEMISARNFSYKNRRSHKWRSVPESRFIPFFVYVCVCTHDGVIRFFTLTYWIANIRFCEFLIKDIHINHVWDPLPCWSGSAIGWASRSGLVGLPNWRLDTAGAKRGRERGRFKCKPFFHCEHKDESQPLIREIEAMTNFYYIICNMCRFKKLAEISDISNLKIQIKIRTQFLSPGVTYGVHLVFRFFGPRKSLANRMYVNLKFKKGEETFHAYFATWREDQWMMIELFRFYNHKENIDFEVLLESFSQSYCGNRAIYVEGVEFRAIDNASLKIPLIWFLFYILFVDALHRPHFHVVYYKFMTQAFSYIQVKHEEIEKSKEVQVLKSNTPSHFEGVAHELLRQQVFYIKRRIKGQILPPNTESVCYLVFKLSEKCLGLHCPVIVRDLHWKNKKVGTLYFRSPCPWNLHDTDSVPKKRKDGWMEVIVWKFNSDYDHKDDCLFVNLKLTSNEGTMAGLIVRNLEFRPI</sequence>
<dbReference type="InterPro" id="IPR017441">
    <property type="entry name" value="Protein_kinase_ATP_BS"/>
</dbReference>
<comment type="caution">
    <text evidence="7">The sequence shown here is derived from an EMBL/GenBank/DDBJ whole genome shotgun (WGS) entry which is preliminary data.</text>
</comment>
<dbReference type="InterPro" id="IPR000719">
    <property type="entry name" value="Prot_kinase_dom"/>
</dbReference>
<dbReference type="InterPro" id="IPR045272">
    <property type="entry name" value="ANXUR1/2-like"/>
</dbReference>
<dbReference type="InterPro" id="IPR008271">
    <property type="entry name" value="Ser/Thr_kinase_AS"/>
</dbReference>
<name>A0AA38TJJ1_9ASTR</name>
<evidence type="ECO:0000256" key="1">
    <source>
        <dbReference type="ARBA" id="ARBA00022679"/>
    </source>
</evidence>
<dbReference type="GO" id="GO:0004714">
    <property type="term" value="F:transmembrane receptor protein tyrosine kinase activity"/>
    <property type="evidence" value="ECO:0007669"/>
    <property type="project" value="InterPro"/>
</dbReference>
<feature type="domain" description="Protein kinase" evidence="6">
    <location>
        <begin position="27"/>
        <end position="304"/>
    </location>
</feature>
<dbReference type="AlphaFoldDB" id="A0AA38TJJ1"/>
<feature type="binding site" evidence="5">
    <location>
        <position position="58"/>
    </location>
    <ligand>
        <name>ATP</name>
        <dbReference type="ChEBI" id="CHEBI:30616"/>
    </ligand>
</feature>
<dbReference type="InterPro" id="IPR025886">
    <property type="entry name" value="PP2-like"/>
</dbReference>
<keyword evidence="2 5" id="KW-0547">Nucleotide-binding</keyword>
<keyword evidence="3" id="KW-0418">Kinase</keyword>
<evidence type="ECO:0000256" key="5">
    <source>
        <dbReference type="PROSITE-ProRule" id="PRU10141"/>
    </source>
</evidence>
<dbReference type="GO" id="GO:0005524">
    <property type="term" value="F:ATP binding"/>
    <property type="evidence" value="ECO:0007669"/>
    <property type="project" value="UniProtKB-UniRule"/>
</dbReference>
<dbReference type="Pfam" id="PF14299">
    <property type="entry name" value="PP2"/>
    <property type="match status" value="2"/>
</dbReference>
<dbReference type="GO" id="GO:0005886">
    <property type="term" value="C:plasma membrane"/>
    <property type="evidence" value="ECO:0007669"/>
    <property type="project" value="TreeGrafter"/>
</dbReference>
<gene>
    <name evidence="7" type="ORF">OSB04_010524</name>
</gene>
<accession>A0AA38TJJ1</accession>